<evidence type="ECO:0000313" key="4">
    <source>
        <dbReference type="Proteomes" id="UP001243009"/>
    </source>
</evidence>
<comment type="caution">
    <text evidence="3">The sequence shown here is derived from an EMBL/GenBank/DDBJ whole genome shotgun (WGS) entry which is preliminary data.</text>
</comment>
<reference evidence="3 4" key="1">
    <citation type="submission" date="2023-08" db="EMBL/GenBank/DDBJ databases">
        <title>The draft genome sequence of Paracraurococcus sp. LOR1-02.</title>
        <authorList>
            <person name="Kingkaew E."/>
            <person name="Tanasupawat S."/>
        </authorList>
    </citation>
    <scope>NUCLEOTIDE SEQUENCE [LARGE SCALE GENOMIC DNA]</scope>
    <source>
        <strain evidence="3 4">LOR1-02</strain>
    </source>
</reference>
<evidence type="ECO:0000313" key="3">
    <source>
        <dbReference type="EMBL" id="MDO9711910.1"/>
    </source>
</evidence>
<dbReference type="NCBIfam" id="TIGR01382">
    <property type="entry name" value="PfpI"/>
    <property type="match status" value="1"/>
</dbReference>
<dbReference type="InterPro" id="IPR002818">
    <property type="entry name" value="DJ-1/PfpI"/>
</dbReference>
<dbReference type="SUPFAM" id="SSF52317">
    <property type="entry name" value="Class I glutamine amidotransferase-like"/>
    <property type="match status" value="1"/>
</dbReference>
<dbReference type="PANTHER" id="PTHR42733:SF12">
    <property type="entry name" value="PROTEINASE"/>
    <property type="match status" value="1"/>
</dbReference>
<dbReference type="Proteomes" id="UP001243009">
    <property type="component" value="Unassembled WGS sequence"/>
</dbReference>
<sequence length="191" mass="20652">MADGNLDGLKVAILVTDGFEQVEMTEPRKALDQAGANTSIVSPKEGHVRGWNFTEWGDSFPVDVPLAQARPEDFDAILLPGGVINPDTLRMNEGAVLFAQAFLDGGKPVATICHGPWTLIETGKVKGRRLAAWPSLQTDLENAGAEWVDKDAVVDGNLVSSRKPDDIPAFNREMIGLFGRTDARQAQQRAS</sequence>
<dbReference type="EMBL" id="JAUTWS010000036">
    <property type="protein sequence ID" value="MDO9711910.1"/>
    <property type="molecule type" value="Genomic_DNA"/>
</dbReference>
<gene>
    <name evidence="3" type="ORF">Q7A36_26430</name>
</gene>
<dbReference type="InterPro" id="IPR006286">
    <property type="entry name" value="C56_PfpI-like"/>
</dbReference>
<dbReference type="Pfam" id="PF01965">
    <property type="entry name" value="DJ-1_PfpI"/>
    <property type="match status" value="1"/>
</dbReference>
<dbReference type="Gene3D" id="3.40.50.880">
    <property type="match status" value="1"/>
</dbReference>
<feature type="domain" description="DJ-1/PfpI" evidence="2">
    <location>
        <begin position="10"/>
        <end position="175"/>
    </location>
</feature>
<evidence type="ECO:0000259" key="2">
    <source>
        <dbReference type="Pfam" id="PF01965"/>
    </source>
</evidence>
<comment type="similarity">
    <text evidence="1">Belongs to the peptidase C56 family.</text>
</comment>
<dbReference type="CDD" id="cd03134">
    <property type="entry name" value="GATase1_PfpI_like"/>
    <property type="match status" value="1"/>
</dbReference>
<name>A0ABT9E6U6_9PROT</name>
<organism evidence="3 4">
    <name type="scientific">Paracraurococcus lichenis</name>
    <dbReference type="NCBI Taxonomy" id="3064888"/>
    <lineage>
        <taxon>Bacteria</taxon>
        <taxon>Pseudomonadati</taxon>
        <taxon>Pseudomonadota</taxon>
        <taxon>Alphaproteobacteria</taxon>
        <taxon>Acetobacterales</taxon>
        <taxon>Roseomonadaceae</taxon>
        <taxon>Paracraurococcus</taxon>
    </lineage>
</organism>
<accession>A0ABT9E6U6</accession>
<evidence type="ECO:0000256" key="1">
    <source>
        <dbReference type="ARBA" id="ARBA00008542"/>
    </source>
</evidence>
<keyword evidence="4" id="KW-1185">Reference proteome</keyword>
<protein>
    <submittedName>
        <fullName evidence="3">Type 1 glutamine amidotransferase domain-containing protein</fullName>
    </submittedName>
</protein>
<proteinExistence type="inferred from homology"/>
<dbReference type="InterPro" id="IPR029062">
    <property type="entry name" value="Class_I_gatase-like"/>
</dbReference>
<keyword evidence="3" id="KW-0315">Glutamine amidotransferase</keyword>
<dbReference type="PROSITE" id="PS51276">
    <property type="entry name" value="PEPTIDASE_C56_PFPI"/>
    <property type="match status" value="1"/>
</dbReference>
<dbReference type="PANTHER" id="PTHR42733">
    <property type="entry name" value="DJ-1 PROTEIN"/>
    <property type="match status" value="1"/>
</dbReference>